<evidence type="ECO:0000256" key="2">
    <source>
        <dbReference type="ARBA" id="ARBA00004236"/>
    </source>
</evidence>
<evidence type="ECO:0000259" key="12">
    <source>
        <dbReference type="Pfam" id="PF10099"/>
    </source>
</evidence>
<evidence type="ECO:0000313" key="13">
    <source>
        <dbReference type="EMBL" id="MEW9266050.1"/>
    </source>
</evidence>
<keyword evidence="5 11" id="KW-1133">Transmembrane helix</keyword>
<comment type="subcellular location">
    <subcellularLocation>
        <location evidence="2">Cell membrane</location>
    </subcellularLocation>
    <subcellularLocation>
        <location evidence="1">Membrane</location>
        <topology evidence="1">Single-pass membrane protein</topology>
    </subcellularLocation>
</comment>
<gene>
    <name evidence="13" type="ORF">AB1207_14955</name>
</gene>
<name>A0ABV3P960_9ACTN</name>
<sequence length="251" mass="25498">MNPRDRRDDPLLSAAWALDALDDDERAAYEERLRTHPDERADADALRETASRLSVATTPPPHLRAAVLAAVAGTPQEPREELVAPVVDLRTERVRRRGPSRWSALVAAAGIVVGAAGVGVGVGVANRSGDTVASADQVARQRITDLLATPGARVATVAATDGGTATLVQADGRIGVLTAGLPAAGGGRDYQLWLAQGDALTSAGMLHVTSAGGSAVVVAAGSATGVGISLEPARGSAQPTTTPVVFTPLTA</sequence>
<evidence type="ECO:0000256" key="5">
    <source>
        <dbReference type="ARBA" id="ARBA00022989"/>
    </source>
</evidence>
<dbReference type="InterPro" id="IPR041916">
    <property type="entry name" value="Anti_sigma_zinc_sf"/>
</dbReference>
<protein>
    <recommendedName>
        <fullName evidence="10">Regulator of SigK</fullName>
    </recommendedName>
    <alternativeName>
        <fullName evidence="9">Sigma-K anti-sigma factor RskA</fullName>
    </alternativeName>
</protein>
<keyword evidence="8" id="KW-0804">Transcription</keyword>
<dbReference type="PANTHER" id="PTHR37461">
    <property type="entry name" value="ANTI-SIGMA-K FACTOR RSKA"/>
    <property type="match status" value="1"/>
</dbReference>
<evidence type="ECO:0000256" key="6">
    <source>
        <dbReference type="ARBA" id="ARBA00023015"/>
    </source>
</evidence>
<evidence type="ECO:0000256" key="7">
    <source>
        <dbReference type="ARBA" id="ARBA00023136"/>
    </source>
</evidence>
<comment type="caution">
    <text evidence="13">The sequence shown here is derived from an EMBL/GenBank/DDBJ whole genome shotgun (WGS) entry which is preliminary data.</text>
</comment>
<evidence type="ECO:0000256" key="11">
    <source>
        <dbReference type="SAM" id="Phobius"/>
    </source>
</evidence>
<keyword evidence="7 11" id="KW-0472">Membrane</keyword>
<evidence type="ECO:0000256" key="1">
    <source>
        <dbReference type="ARBA" id="ARBA00004167"/>
    </source>
</evidence>
<feature type="transmembrane region" description="Helical" evidence="11">
    <location>
        <begin position="102"/>
        <end position="125"/>
    </location>
</feature>
<evidence type="ECO:0000256" key="8">
    <source>
        <dbReference type="ARBA" id="ARBA00023163"/>
    </source>
</evidence>
<keyword evidence="3" id="KW-1003">Cell membrane</keyword>
<evidence type="ECO:0000256" key="4">
    <source>
        <dbReference type="ARBA" id="ARBA00022692"/>
    </source>
</evidence>
<evidence type="ECO:0000256" key="9">
    <source>
        <dbReference type="ARBA" id="ARBA00029829"/>
    </source>
</evidence>
<keyword evidence="14" id="KW-1185">Reference proteome</keyword>
<keyword evidence="4 11" id="KW-0812">Transmembrane</keyword>
<dbReference type="RefSeq" id="WP_367639181.1">
    <property type="nucleotide sequence ID" value="NZ_JBFNQN010000010.1"/>
</dbReference>
<proteinExistence type="predicted"/>
<evidence type="ECO:0000256" key="10">
    <source>
        <dbReference type="ARBA" id="ARBA00030803"/>
    </source>
</evidence>
<keyword evidence="6" id="KW-0805">Transcription regulation</keyword>
<dbReference type="InterPro" id="IPR051474">
    <property type="entry name" value="Anti-sigma-K/W_factor"/>
</dbReference>
<dbReference type="EMBL" id="JBFNQN010000010">
    <property type="protein sequence ID" value="MEW9266050.1"/>
    <property type="molecule type" value="Genomic_DNA"/>
</dbReference>
<organism evidence="13 14">
    <name type="scientific">Kineococcus endophyticus</name>
    <dbReference type="NCBI Taxonomy" id="1181883"/>
    <lineage>
        <taxon>Bacteria</taxon>
        <taxon>Bacillati</taxon>
        <taxon>Actinomycetota</taxon>
        <taxon>Actinomycetes</taxon>
        <taxon>Kineosporiales</taxon>
        <taxon>Kineosporiaceae</taxon>
        <taxon>Kineococcus</taxon>
    </lineage>
</organism>
<dbReference type="Proteomes" id="UP001555826">
    <property type="component" value="Unassembled WGS sequence"/>
</dbReference>
<reference evidence="13 14" key="1">
    <citation type="submission" date="2024-07" db="EMBL/GenBank/DDBJ databases">
        <authorList>
            <person name="Thanompreechachai J."/>
            <person name="Duangmal K."/>
        </authorList>
    </citation>
    <scope>NUCLEOTIDE SEQUENCE [LARGE SCALE GENOMIC DNA]</scope>
    <source>
        <strain evidence="13 14">KCTC 19886</strain>
    </source>
</reference>
<accession>A0ABV3P960</accession>
<dbReference type="Gene3D" id="1.10.10.1320">
    <property type="entry name" value="Anti-sigma factor, zinc-finger domain"/>
    <property type="match status" value="1"/>
</dbReference>
<evidence type="ECO:0000256" key="3">
    <source>
        <dbReference type="ARBA" id="ARBA00022475"/>
    </source>
</evidence>
<dbReference type="PANTHER" id="PTHR37461:SF1">
    <property type="entry name" value="ANTI-SIGMA-K FACTOR RSKA"/>
    <property type="match status" value="1"/>
</dbReference>
<dbReference type="InterPro" id="IPR018764">
    <property type="entry name" value="RskA_C"/>
</dbReference>
<dbReference type="Pfam" id="PF10099">
    <property type="entry name" value="RskA_C"/>
    <property type="match status" value="1"/>
</dbReference>
<feature type="domain" description="Anti-sigma K factor RskA C-terminal" evidence="12">
    <location>
        <begin position="105"/>
        <end position="244"/>
    </location>
</feature>
<evidence type="ECO:0000313" key="14">
    <source>
        <dbReference type="Proteomes" id="UP001555826"/>
    </source>
</evidence>